<dbReference type="InterPro" id="IPR025347">
    <property type="entry name" value="DUF4251"/>
</dbReference>
<dbReference type="PATRIC" id="fig|1339327.3.peg.2569"/>
<dbReference type="RefSeq" id="WP_005794782.1">
    <property type="nucleotide sequence ID" value="NZ_JGDJ01000186.1"/>
</dbReference>
<dbReference type="Pfam" id="PF14059">
    <property type="entry name" value="DUF4251"/>
    <property type="match status" value="1"/>
</dbReference>
<protein>
    <recommendedName>
        <fullName evidence="3">DUF4251 domain-containing protein</fullName>
    </recommendedName>
</protein>
<sequence>MKTNRRIMLLILFIAGTGIFTLQAQNREERKELKEQTVKEKIESENYRIDINTAYPRRGRMIPLTSIYSVTIRNDSVFSQLPYFGRAYSIPYGGGQGLMFNAPIDQYTMSMGKRGAAKINFTAKSPEDQFKFRITIYSNGSSSIDVDMQNRESISFSGDLILPE</sequence>
<dbReference type="Gene3D" id="2.40.128.410">
    <property type="match status" value="1"/>
</dbReference>
<dbReference type="GeneID" id="60367058"/>
<dbReference type="Proteomes" id="UP000022082">
    <property type="component" value="Unassembled WGS sequence"/>
</dbReference>
<evidence type="ECO:0008006" key="3">
    <source>
        <dbReference type="Google" id="ProtNLM"/>
    </source>
</evidence>
<organism evidence="1 2">
    <name type="scientific">Bacteroides fragilis str. S36L11</name>
    <dbReference type="NCBI Taxonomy" id="1339327"/>
    <lineage>
        <taxon>Bacteria</taxon>
        <taxon>Pseudomonadati</taxon>
        <taxon>Bacteroidota</taxon>
        <taxon>Bacteroidia</taxon>
        <taxon>Bacteroidales</taxon>
        <taxon>Bacteroidaceae</taxon>
        <taxon>Bacteroides</taxon>
    </lineage>
</organism>
<comment type="caution">
    <text evidence="1">The sequence shown here is derived from an EMBL/GenBank/DDBJ whole genome shotgun (WGS) entry which is preliminary data.</text>
</comment>
<accession>A0A015XAX1</accession>
<evidence type="ECO:0000313" key="2">
    <source>
        <dbReference type="Proteomes" id="UP000022082"/>
    </source>
</evidence>
<evidence type="ECO:0000313" key="1">
    <source>
        <dbReference type="EMBL" id="EXZ28873.1"/>
    </source>
</evidence>
<gene>
    <name evidence="1" type="ORF">M136_1934</name>
</gene>
<dbReference type="EMBL" id="JGDJ01000186">
    <property type="protein sequence ID" value="EXZ28873.1"/>
    <property type="molecule type" value="Genomic_DNA"/>
</dbReference>
<reference evidence="1 2" key="1">
    <citation type="submission" date="2014-02" db="EMBL/GenBank/DDBJ databases">
        <authorList>
            <person name="Sears C."/>
            <person name="Carroll K."/>
            <person name="Sack B.R."/>
            <person name="Qadri F."/>
            <person name="Myers L.L."/>
            <person name="Chung G.-T."/>
            <person name="Escheverria P."/>
            <person name="Fraser C.M."/>
            <person name="Sadzewicz L."/>
            <person name="Shefchek K.A."/>
            <person name="Tallon L."/>
            <person name="Das S.P."/>
            <person name="Daugherty S."/>
            <person name="Mongodin E.F."/>
        </authorList>
    </citation>
    <scope>NUCLEOTIDE SEQUENCE [LARGE SCALE GENOMIC DNA]</scope>
    <source>
        <strain evidence="1 2">S36L11</strain>
    </source>
</reference>
<name>A0A015XAX1_BACFG</name>
<proteinExistence type="predicted"/>
<dbReference type="AlphaFoldDB" id="A0A015XAX1"/>